<reference evidence="1" key="2">
    <citation type="submission" date="2017-06" db="EMBL/GenBank/DDBJ databases">
        <title>WGS assembly of Brachypodium distachyon.</title>
        <authorList>
            <consortium name="The International Brachypodium Initiative"/>
            <person name="Lucas S."/>
            <person name="Harmon-Smith M."/>
            <person name="Lail K."/>
            <person name="Tice H."/>
            <person name="Grimwood J."/>
            <person name="Bruce D."/>
            <person name="Barry K."/>
            <person name="Shu S."/>
            <person name="Lindquist E."/>
            <person name="Wang M."/>
            <person name="Pitluck S."/>
            <person name="Vogel J.P."/>
            <person name="Garvin D.F."/>
            <person name="Mockler T.C."/>
            <person name="Schmutz J."/>
            <person name="Rokhsar D."/>
            <person name="Bevan M.W."/>
        </authorList>
    </citation>
    <scope>NUCLEOTIDE SEQUENCE</scope>
    <source>
        <strain evidence="1">Bd21</strain>
    </source>
</reference>
<dbReference type="AlphaFoldDB" id="A0A2K2D587"/>
<sequence length="70" mass="7631">MFELCMGLQGYGTSPGSREARMAAERRQGKLIEAAKRKWETEAAKNLQFKFCALGFALGVGGGYVLRCGI</sequence>
<proteinExistence type="predicted"/>
<protein>
    <submittedName>
        <fullName evidence="1 2">Uncharacterized protein</fullName>
    </submittedName>
</protein>
<reference evidence="2" key="3">
    <citation type="submission" date="2018-08" db="UniProtKB">
        <authorList>
            <consortium name="EnsemblPlants"/>
        </authorList>
    </citation>
    <scope>IDENTIFICATION</scope>
    <source>
        <strain evidence="2">cv. Bd21</strain>
    </source>
</reference>
<reference evidence="1 2" key="1">
    <citation type="journal article" date="2010" name="Nature">
        <title>Genome sequencing and analysis of the model grass Brachypodium distachyon.</title>
        <authorList>
            <consortium name="International Brachypodium Initiative"/>
        </authorList>
    </citation>
    <scope>NUCLEOTIDE SEQUENCE [LARGE SCALE GENOMIC DNA]</scope>
    <source>
        <strain evidence="1 2">Bd21</strain>
    </source>
</reference>
<gene>
    <name evidence="1" type="ORF">BRADI_3g55405v3</name>
</gene>
<keyword evidence="3" id="KW-1185">Reference proteome</keyword>
<dbReference type="EnsemblPlants" id="PNT69439">
    <property type="protein sequence ID" value="PNT69439"/>
    <property type="gene ID" value="BRADI_3g55405v3"/>
</dbReference>
<dbReference type="Gramene" id="PNT69439">
    <property type="protein sequence ID" value="PNT69439"/>
    <property type="gene ID" value="BRADI_3g55405v3"/>
</dbReference>
<evidence type="ECO:0000313" key="1">
    <source>
        <dbReference type="EMBL" id="PNT69439.1"/>
    </source>
</evidence>
<accession>A0A2K2D587</accession>
<dbReference type="Proteomes" id="UP000008810">
    <property type="component" value="Chromosome 3"/>
</dbReference>
<dbReference type="InParanoid" id="A0A2K2D587"/>
<dbReference type="EMBL" id="CM000882">
    <property type="protein sequence ID" value="PNT69439.1"/>
    <property type="molecule type" value="Genomic_DNA"/>
</dbReference>
<organism evidence="1">
    <name type="scientific">Brachypodium distachyon</name>
    <name type="common">Purple false brome</name>
    <name type="synonym">Trachynia distachya</name>
    <dbReference type="NCBI Taxonomy" id="15368"/>
    <lineage>
        <taxon>Eukaryota</taxon>
        <taxon>Viridiplantae</taxon>
        <taxon>Streptophyta</taxon>
        <taxon>Embryophyta</taxon>
        <taxon>Tracheophyta</taxon>
        <taxon>Spermatophyta</taxon>
        <taxon>Magnoliopsida</taxon>
        <taxon>Liliopsida</taxon>
        <taxon>Poales</taxon>
        <taxon>Poaceae</taxon>
        <taxon>BOP clade</taxon>
        <taxon>Pooideae</taxon>
        <taxon>Stipodae</taxon>
        <taxon>Brachypodieae</taxon>
        <taxon>Brachypodium</taxon>
    </lineage>
</organism>
<name>A0A2K2D587_BRADI</name>
<evidence type="ECO:0000313" key="2">
    <source>
        <dbReference type="EnsemblPlants" id="PNT69439"/>
    </source>
</evidence>
<evidence type="ECO:0000313" key="3">
    <source>
        <dbReference type="Proteomes" id="UP000008810"/>
    </source>
</evidence>